<dbReference type="SUPFAM" id="SSF74650">
    <property type="entry name" value="Galactose mutarotase-like"/>
    <property type="match status" value="1"/>
</dbReference>
<evidence type="ECO:0000256" key="1">
    <source>
        <dbReference type="ARBA" id="ARBA00006206"/>
    </source>
</evidence>
<dbReference type="PANTHER" id="PTHR10091:SF49">
    <property type="entry name" value="ALDOSE 1-EPIMERASE"/>
    <property type="match status" value="1"/>
</dbReference>
<organism evidence="4 5">
    <name type="scientific">Aliiroseovarius halocynthiae</name>
    <dbReference type="NCBI Taxonomy" id="985055"/>
    <lineage>
        <taxon>Bacteria</taxon>
        <taxon>Pseudomonadati</taxon>
        <taxon>Pseudomonadota</taxon>
        <taxon>Alphaproteobacteria</taxon>
        <taxon>Rhodobacterales</taxon>
        <taxon>Paracoccaceae</taxon>
        <taxon>Aliiroseovarius</taxon>
    </lineage>
</organism>
<dbReference type="Proteomes" id="UP000315816">
    <property type="component" value="Unassembled WGS sequence"/>
</dbReference>
<gene>
    <name evidence="4" type="ORF">FIL88_02535</name>
</gene>
<evidence type="ECO:0000313" key="4">
    <source>
        <dbReference type="EMBL" id="TQV68487.1"/>
    </source>
</evidence>
<dbReference type="RefSeq" id="WP_142852240.1">
    <property type="nucleotide sequence ID" value="NZ_FXWW01000001.1"/>
</dbReference>
<dbReference type="GO" id="GO:0033499">
    <property type="term" value="P:galactose catabolic process via UDP-galactose, Leloir pathway"/>
    <property type="evidence" value="ECO:0007669"/>
    <property type="project" value="TreeGrafter"/>
</dbReference>
<dbReference type="Pfam" id="PF01263">
    <property type="entry name" value="Aldose_epim"/>
    <property type="match status" value="1"/>
</dbReference>
<dbReference type="EMBL" id="VICH01000004">
    <property type="protein sequence ID" value="TQV68487.1"/>
    <property type="molecule type" value="Genomic_DNA"/>
</dbReference>
<dbReference type="GO" id="GO:0004034">
    <property type="term" value="F:aldose 1-epimerase activity"/>
    <property type="evidence" value="ECO:0007669"/>
    <property type="project" value="TreeGrafter"/>
</dbReference>
<reference evidence="4 5" key="1">
    <citation type="submission" date="2019-06" db="EMBL/GenBank/DDBJ databases">
        <title>A novel species of marine bacteria.</title>
        <authorList>
            <person name="Wang Y."/>
        </authorList>
    </citation>
    <scope>NUCLEOTIDE SEQUENCE [LARGE SCALE GENOMIC DNA]</scope>
    <source>
        <strain evidence="4 5">MA1-10</strain>
    </source>
</reference>
<dbReference type="InterPro" id="IPR011013">
    <property type="entry name" value="Gal_mutarotase_sf_dom"/>
</dbReference>
<dbReference type="Gene3D" id="2.70.98.10">
    <property type="match status" value="1"/>
</dbReference>
<dbReference type="InterPro" id="IPR014718">
    <property type="entry name" value="GH-type_carb-bd"/>
</dbReference>
<dbReference type="GO" id="GO:0006006">
    <property type="term" value="P:glucose metabolic process"/>
    <property type="evidence" value="ECO:0007669"/>
    <property type="project" value="TreeGrafter"/>
</dbReference>
<proteinExistence type="inferred from homology"/>
<evidence type="ECO:0000256" key="2">
    <source>
        <dbReference type="ARBA" id="ARBA00023235"/>
    </source>
</evidence>
<keyword evidence="5" id="KW-1185">Reference proteome</keyword>
<dbReference type="OrthoDB" id="9779408at2"/>
<dbReference type="CDD" id="cd09019">
    <property type="entry name" value="galactose_mutarotase_like"/>
    <property type="match status" value="1"/>
</dbReference>
<comment type="similarity">
    <text evidence="1">Belongs to the aldose epimerase family.</text>
</comment>
<dbReference type="GO" id="GO:0030246">
    <property type="term" value="F:carbohydrate binding"/>
    <property type="evidence" value="ECO:0007669"/>
    <property type="project" value="InterPro"/>
</dbReference>
<protein>
    <submittedName>
        <fullName evidence="4">Galactose mutarotase</fullName>
    </submittedName>
</protein>
<keyword evidence="2" id="KW-0413">Isomerase</keyword>
<dbReference type="AlphaFoldDB" id="A0A545SU68"/>
<evidence type="ECO:0000313" key="5">
    <source>
        <dbReference type="Proteomes" id="UP000315816"/>
    </source>
</evidence>
<comment type="caution">
    <text evidence="4">The sequence shown here is derived from an EMBL/GenBank/DDBJ whole genome shotgun (WGS) entry which is preliminary data.</text>
</comment>
<name>A0A545SU68_9RHOB</name>
<dbReference type="InterPro" id="IPR008183">
    <property type="entry name" value="Aldose_1/G6P_1-epimerase"/>
</dbReference>
<dbReference type="InterPro" id="IPR047215">
    <property type="entry name" value="Galactose_mutarotase-like"/>
</dbReference>
<keyword evidence="3" id="KW-0119">Carbohydrate metabolism</keyword>
<accession>A0A545SU68</accession>
<dbReference type="PANTHER" id="PTHR10091">
    <property type="entry name" value="ALDOSE-1-EPIMERASE"/>
    <property type="match status" value="1"/>
</dbReference>
<sequence>MSITHISDLPDGSPLLAISLQSDQMQATVVSFGAAVQSLHLQGHAPSLVLGYQDPSAYLNNPANMGVIVGRVANRISGGTATLDGQTYALDRNERGTTTLHGGYDGCSHRNWALLDHGTDYVILEQVLPDGHMGFPGCLTLQVTYRLCDTSFVVEIRATTDAPTFCNPAPHMYFNLDGAPDIRHHRLSIAADRMIPVKDGLPIAGPTSVDQTPFDLRTLGPVPDGLDHHFCLAKAPGPLRHAAQVNADRLQMQVLTTEPGLQAYDGAWLADPFHHPRAGVALEPHRWIDAPNQPWADQVILAIGEVFQAKSQFVFARSIP</sequence>
<evidence type="ECO:0000256" key="3">
    <source>
        <dbReference type="ARBA" id="ARBA00023277"/>
    </source>
</evidence>